<feature type="compositionally biased region" description="Polar residues" evidence="1">
    <location>
        <begin position="338"/>
        <end position="347"/>
    </location>
</feature>
<evidence type="ECO:0000256" key="2">
    <source>
        <dbReference type="SAM" id="Phobius"/>
    </source>
</evidence>
<dbReference type="EMBL" id="JAXOVC010000006">
    <property type="protein sequence ID" value="KAK4500568.1"/>
    <property type="molecule type" value="Genomic_DNA"/>
</dbReference>
<evidence type="ECO:0000313" key="4">
    <source>
        <dbReference type="Proteomes" id="UP001305779"/>
    </source>
</evidence>
<organism evidence="3 4">
    <name type="scientific">Zasmidium cellare</name>
    <name type="common">Wine cellar mold</name>
    <name type="synonym">Racodium cellare</name>
    <dbReference type="NCBI Taxonomy" id="395010"/>
    <lineage>
        <taxon>Eukaryota</taxon>
        <taxon>Fungi</taxon>
        <taxon>Dikarya</taxon>
        <taxon>Ascomycota</taxon>
        <taxon>Pezizomycotina</taxon>
        <taxon>Dothideomycetes</taxon>
        <taxon>Dothideomycetidae</taxon>
        <taxon>Mycosphaerellales</taxon>
        <taxon>Mycosphaerellaceae</taxon>
        <taxon>Zasmidium</taxon>
    </lineage>
</organism>
<evidence type="ECO:0000313" key="3">
    <source>
        <dbReference type="EMBL" id="KAK4500568.1"/>
    </source>
</evidence>
<keyword evidence="2" id="KW-1133">Transmembrane helix</keyword>
<feature type="compositionally biased region" description="Polar residues" evidence="1">
    <location>
        <begin position="211"/>
        <end position="243"/>
    </location>
</feature>
<accession>A0ABR0EH85</accession>
<protein>
    <submittedName>
        <fullName evidence="3">Uncharacterized protein</fullName>
    </submittedName>
</protein>
<name>A0ABR0EH85_ZASCE</name>
<sequence length="356" mass="37164">MGPRQRRQQLEFGAFIDRGFPFTSSSSSDDDDDNDNVGYSGTQTLDNAISTSIGLDSATTETINSNGETLSLVVVSTVYGNDPVTSYTAVSSSLPATISSQRSSPTMTPAPTSMSSAASAGETTSSATPIPVQHDHDNGLSKGELAAAIVVPIVVVLALAALLILCLRRRKQQSSTSREGSLSAAFIPASIKEKWASMRTSNASAPRDQPIVTNPQNNAYNTGLDTSSHGSAPHSSGRASSDLQPPPPPYTLPQMRQHTPLDIPTPNTPSAAALLAMPLDPPQPSSRSARSITSTLYSDTASVHSARAARVSVAGPNVVQSLPNASRSMSSADPFDTEANTPVSPMSTRDGEGERR</sequence>
<dbReference type="Proteomes" id="UP001305779">
    <property type="component" value="Unassembled WGS sequence"/>
</dbReference>
<feature type="region of interest" description="Disordered" evidence="1">
    <location>
        <begin position="198"/>
        <end position="292"/>
    </location>
</feature>
<gene>
    <name evidence="3" type="ORF">PRZ48_008757</name>
</gene>
<keyword evidence="4" id="KW-1185">Reference proteome</keyword>
<comment type="caution">
    <text evidence="3">The sequence shown here is derived from an EMBL/GenBank/DDBJ whole genome shotgun (WGS) entry which is preliminary data.</text>
</comment>
<feature type="region of interest" description="Disordered" evidence="1">
    <location>
        <begin position="95"/>
        <end position="135"/>
    </location>
</feature>
<proteinExistence type="predicted"/>
<evidence type="ECO:0000256" key="1">
    <source>
        <dbReference type="SAM" id="MobiDB-lite"/>
    </source>
</evidence>
<feature type="compositionally biased region" description="Low complexity" evidence="1">
    <location>
        <begin position="269"/>
        <end position="278"/>
    </location>
</feature>
<feature type="transmembrane region" description="Helical" evidence="2">
    <location>
        <begin position="145"/>
        <end position="167"/>
    </location>
</feature>
<keyword evidence="2" id="KW-0472">Membrane</keyword>
<feature type="compositionally biased region" description="Polar residues" evidence="1">
    <location>
        <begin position="319"/>
        <end position="331"/>
    </location>
</feature>
<feature type="region of interest" description="Disordered" evidence="1">
    <location>
        <begin position="18"/>
        <end position="43"/>
    </location>
</feature>
<reference evidence="3 4" key="1">
    <citation type="journal article" date="2023" name="G3 (Bethesda)">
        <title>A chromosome-level genome assembly of Zasmidium syzygii isolated from banana leaves.</title>
        <authorList>
            <person name="van Westerhoven A.C."/>
            <person name="Mehrabi R."/>
            <person name="Talebi R."/>
            <person name="Steentjes M.B.F."/>
            <person name="Corcolon B."/>
            <person name="Chong P.A."/>
            <person name="Kema G.H.J."/>
            <person name="Seidl M.F."/>
        </authorList>
    </citation>
    <scope>NUCLEOTIDE SEQUENCE [LARGE SCALE GENOMIC DNA]</scope>
    <source>
        <strain evidence="3 4">P124</strain>
    </source>
</reference>
<keyword evidence="2" id="KW-0812">Transmembrane</keyword>
<feature type="region of interest" description="Disordered" evidence="1">
    <location>
        <begin position="319"/>
        <end position="356"/>
    </location>
</feature>
<feature type="compositionally biased region" description="Low complexity" evidence="1">
    <location>
        <begin position="103"/>
        <end position="128"/>
    </location>
</feature>